<evidence type="ECO:0000313" key="7">
    <source>
        <dbReference type="EMBL" id="URD82786.1"/>
    </source>
</evidence>
<dbReference type="Proteomes" id="UP001055439">
    <property type="component" value="Chromosome 10"/>
</dbReference>
<dbReference type="AlphaFoldDB" id="A0A9E7JJ59"/>
<keyword evidence="8" id="KW-1185">Reference proteome</keyword>
<dbReference type="InterPro" id="IPR016073">
    <property type="entry name" value="Skp1_comp_POZ"/>
</dbReference>
<organism evidence="7 8">
    <name type="scientific">Musa troglodytarum</name>
    <name type="common">fe'i banana</name>
    <dbReference type="NCBI Taxonomy" id="320322"/>
    <lineage>
        <taxon>Eukaryota</taxon>
        <taxon>Viridiplantae</taxon>
        <taxon>Streptophyta</taxon>
        <taxon>Embryophyta</taxon>
        <taxon>Tracheophyta</taxon>
        <taxon>Spermatophyta</taxon>
        <taxon>Magnoliopsida</taxon>
        <taxon>Liliopsida</taxon>
        <taxon>Zingiberales</taxon>
        <taxon>Musaceae</taxon>
        <taxon>Musa</taxon>
    </lineage>
</organism>
<feature type="domain" description="SKP1 component dimerisation" evidence="5">
    <location>
        <begin position="98"/>
        <end position="130"/>
    </location>
</feature>
<evidence type="ECO:0000256" key="1">
    <source>
        <dbReference type="ARBA" id="ARBA00004906"/>
    </source>
</evidence>
<dbReference type="OrthoDB" id="2342932at2759"/>
<evidence type="ECO:0000313" key="8">
    <source>
        <dbReference type="Proteomes" id="UP001055439"/>
    </source>
</evidence>
<keyword evidence="3" id="KW-0833">Ubl conjugation pathway</keyword>
<proteinExistence type="inferred from homology"/>
<dbReference type="Gene3D" id="3.30.710.10">
    <property type="entry name" value="Potassium Channel Kv1.1, Chain A"/>
    <property type="match status" value="2"/>
</dbReference>
<protein>
    <submittedName>
        <fullName evidence="7">Skp1 family, tetramerization domain</fullName>
    </submittedName>
</protein>
<dbReference type="PIRSF" id="PIRSF028729">
    <property type="entry name" value="E3_ubiquit_lig_SCF_Skp"/>
    <property type="match status" value="1"/>
</dbReference>
<dbReference type="EMBL" id="CP097503">
    <property type="protein sequence ID" value="URD82786.1"/>
    <property type="molecule type" value="Genomic_DNA"/>
</dbReference>
<dbReference type="InterPro" id="IPR011333">
    <property type="entry name" value="SKP1/BTB/POZ_sf"/>
</dbReference>
<dbReference type="InterPro" id="IPR016897">
    <property type="entry name" value="SKP1"/>
</dbReference>
<comment type="similarity">
    <text evidence="2">Belongs to the SKP1 family.</text>
</comment>
<dbReference type="GO" id="GO:0009867">
    <property type="term" value="P:jasmonic acid mediated signaling pathway"/>
    <property type="evidence" value="ECO:0007669"/>
    <property type="project" value="UniProtKB-ARBA"/>
</dbReference>
<dbReference type="InterPro" id="IPR036296">
    <property type="entry name" value="SKP1-like_dim_sf"/>
</dbReference>
<evidence type="ECO:0000259" key="5">
    <source>
        <dbReference type="Pfam" id="PF01466"/>
    </source>
</evidence>
<reference evidence="7" key="1">
    <citation type="submission" date="2022-05" db="EMBL/GenBank/DDBJ databases">
        <title>The Musa troglodytarum L. genome provides insights into the mechanism of non-climacteric behaviour and enrichment of carotenoids.</title>
        <authorList>
            <person name="Wang J."/>
        </authorList>
    </citation>
    <scope>NUCLEOTIDE SEQUENCE</scope>
    <source>
        <tissue evidence="7">Leaf</tissue>
    </source>
</reference>
<sequence>MARTIKLRSSDGEVFDVEEAVAMESQTMKHVIEDDCADGGITLYNVTSDILVKVIEYCKKHVDAAVGSFIKALGRRQGPRVLGWTARSNYPSNCRQYQGKKPQEIREIFNIENEFTPEDEERVREENSWAFESETKKGT</sequence>
<dbReference type="InterPro" id="IPR016072">
    <property type="entry name" value="Skp1_comp_dimer"/>
</dbReference>
<evidence type="ECO:0000256" key="2">
    <source>
        <dbReference type="ARBA" id="ARBA00009993"/>
    </source>
</evidence>
<comment type="pathway">
    <text evidence="1">Protein modification; protein ubiquitination.</text>
</comment>
<feature type="region of interest" description="Disordered" evidence="4">
    <location>
        <begin position="117"/>
        <end position="139"/>
    </location>
</feature>
<dbReference type="Pfam" id="PF01466">
    <property type="entry name" value="Skp1"/>
    <property type="match status" value="1"/>
</dbReference>
<dbReference type="SMART" id="SM00512">
    <property type="entry name" value="Skp1"/>
    <property type="match status" value="1"/>
</dbReference>
<name>A0A9E7JJ59_9LILI</name>
<feature type="compositionally biased region" description="Basic and acidic residues" evidence="4">
    <location>
        <begin position="121"/>
        <end position="139"/>
    </location>
</feature>
<evidence type="ECO:0000256" key="4">
    <source>
        <dbReference type="SAM" id="MobiDB-lite"/>
    </source>
</evidence>
<dbReference type="InterPro" id="IPR001232">
    <property type="entry name" value="SKP1-like"/>
</dbReference>
<accession>A0A9E7JJ59</accession>
<dbReference type="Pfam" id="PF03931">
    <property type="entry name" value="Skp1_POZ"/>
    <property type="match status" value="1"/>
</dbReference>
<feature type="domain" description="SKP1 component POZ" evidence="6">
    <location>
        <begin position="4"/>
        <end position="62"/>
    </location>
</feature>
<feature type="non-terminal residue" evidence="7">
    <location>
        <position position="139"/>
    </location>
</feature>
<evidence type="ECO:0000256" key="3">
    <source>
        <dbReference type="ARBA" id="ARBA00022786"/>
    </source>
</evidence>
<evidence type="ECO:0000259" key="6">
    <source>
        <dbReference type="Pfam" id="PF03931"/>
    </source>
</evidence>
<dbReference type="PANTHER" id="PTHR11165">
    <property type="entry name" value="SKP1"/>
    <property type="match status" value="1"/>
</dbReference>
<dbReference type="SUPFAM" id="SSF54695">
    <property type="entry name" value="POZ domain"/>
    <property type="match status" value="1"/>
</dbReference>
<gene>
    <name evidence="7" type="ORF">MUK42_02135</name>
</gene>
<dbReference type="SUPFAM" id="SSF81382">
    <property type="entry name" value="Skp1 dimerisation domain-like"/>
    <property type="match status" value="1"/>
</dbReference>
<dbReference type="GO" id="GO:0006511">
    <property type="term" value="P:ubiquitin-dependent protein catabolic process"/>
    <property type="evidence" value="ECO:0007669"/>
    <property type="project" value="InterPro"/>
</dbReference>